<dbReference type="InterPro" id="IPR000089">
    <property type="entry name" value="Biotin_lipoyl"/>
</dbReference>
<sequence length="598" mass="62530">MSLIELKVPDIGGHENVDIIAVEIKAGDTVAVEDTLITLETDKATMDVPAEAAGVVKEVKVKVGDKISEGGVIAVIEAEGAAAEAPKAEEPAAAPKQEAAPAAAAPAPQAAQFSGSADAEYDVVVLGGGPGGYSAAFAAADEGLKTAIIEQYNTLGGVCLNVGCIPSKALLHNAAVIDEVKHLAANGIKYPAPEIDIDMLRTYKEKVIGKLTGGLAGMAKARKVDVIQGRGEFVSANHIEVALTESSQYEHAAETGAKKTVAFKNAIIAVGSRVVNLPFIPEDPRIVDSTGALELSKVPEKMLIIGGGIIGLEMGTVYSTLGARLDVVEMLDGLMQGADRDLVKVWEKMNAHRFDNIMTETKTVAVEAKEDGIYVTFEGKKAPAEPQRYDLVLVAAGRAPNGKLCGADKAGVAVTERGFIEVDKQQRTNVPHIYAIGDVVGQPMLAHKAVHEGHVAAENCAGHKAYFDARVIPGVAYTDPEVAWVGVTEEIAKRDGIKITKSVFPWAASGRAIANGRDEGFTKLIFDAETGHIIGGGIVGTHAGDMIGEVCLAIEMGCDAEDIGKTIHPHPTLGESIGMSAEVALGVCTDLPPQRKKK</sequence>
<dbReference type="SUPFAM" id="SSF55424">
    <property type="entry name" value="FAD/NAD-linked reductases, dimerisation (C-terminal) domain"/>
    <property type="match status" value="1"/>
</dbReference>
<organism evidence="16 17">
    <name type="scientific">Neisseria montereyensis</name>
    <dbReference type="NCBI Taxonomy" id="2973938"/>
    <lineage>
        <taxon>Bacteria</taxon>
        <taxon>Pseudomonadati</taxon>
        <taxon>Pseudomonadota</taxon>
        <taxon>Betaproteobacteria</taxon>
        <taxon>Neisseriales</taxon>
        <taxon>Neisseriaceae</taxon>
        <taxon>Neisseria</taxon>
    </lineage>
</organism>
<dbReference type="Proteomes" id="UP001166947">
    <property type="component" value="Unassembled WGS sequence"/>
</dbReference>
<evidence type="ECO:0000256" key="5">
    <source>
        <dbReference type="ARBA" id="ARBA00022630"/>
    </source>
</evidence>
<comment type="miscellaneous">
    <text evidence="13">The active site is a redox-active disulfide bond.</text>
</comment>
<dbReference type="PANTHER" id="PTHR22912">
    <property type="entry name" value="DISULFIDE OXIDOREDUCTASE"/>
    <property type="match status" value="1"/>
</dbReference>
<proteinExistence type="inferred from homology"/>
<evidence type="ECO:0000256" key="8">
    <source>
        <dbReference type="ARBA" id="ARBA00023002"/>
    </source>
</evidence>
<keyword evidence="5 13" id="KW-0285">Flavoprotein</keyword>
<dbReference type="PIRSF" id="PIRSF000350">
    <property type="entry name" value="Mercury_reductase_MerA"/>
    <property type="match status" value="1"/>
</dbReference>
<dbReference type="Gene3D" id="3.50.50.60">
    <property type="entry name" value="FAD/NAD(P)-binding domain"/>
    <property type="match status" value="2"/>
</dbReference>
<evidence type="ECO:0000256" key="7">
    <source>
        <dbReference type="ARBA" id="ARBA00022827"/>
    </source>
</evidence>
<dbReference type="GO" id="GO:0004148">
    <property type="term" value="F:dihydrolipoyl dehydrogenase (NADH) activity"/>
    <property type="evidence" value="ECO:0007669"/>
    <property type="project" value="UniProtKB-EC"/>
</dbReference>
<dbReference type="InterPro" id="IPR016156">
    <property type="entry name" value="FAD/NAD-linked_Rdtase_dimer_sf"/>
</dbReference>
<evidence type="ECO:0000256" key="2">
    <source>
        <dbReference type="ARBA" id="ARBA00007532"/>
    </source>
</evidence>
<dbReference type="NCBIfam" id="TIGR01350">
    <property type="entry name" value="lipoamide_DH"/>
    <property type="match status" value="1"/>
</dbReference>
<dbReference type="InterPro" id="IPR001100">
    <property type="entry name" value="Pyr_nuc-diS_OxRdtase"/>
</dbReference>
<dbReference type="Pfam" id="PF00364">
    <property type="entry name" value="Biotin_lipoyl"/>
    <property type="match status" value="1"/>
</dbReference>
<dbReference type="CDD" id="cd06849">
    <property type="entry name" value="lipoyl_domain"/>
    <property type="match status" value="1"/>
</dbReference>
<dbReference type="Pfam" id="PF07992">
    <property type="entry name" value="Pyr_redox_2"/>
    <property type="match status" value="1"/>
</dbReference>
<evidence type="ECO:0000256" key="3">
    <source>
        <dbReference type="ARBA" id="ARBA00012608"/>
    </source>
</evidence>
<keyword evidence="11 13" id="KW-0676">Redox-active center</keyword>
<feature type="domain" description="Lipoyl-binding" evidence="15">
    <location>
        <begin position="3"/>
        <end position="77"/>
    </location>
</feature>
<name>A0ABT2FCG2_9NEIS</name>
<dbReference type="Pfam" id="PF02852">
    <property type="entry name" value="Pyr_redox_dim"/>
    <property type="match status" value="1"/>
</dbReference>
<reference evidence="16" key="1">
    <citation type="submission" date="2022-08" db="EMBL/GenBank/DDBJ databases">
        <authorList>
            <person name="Volokhov D.V."/>
            <person name="Furtak V.A."/>
            <person name="Zagorodnyaya T.A."/>
        </authorList>
    </citation>
    <scope>NUCLEOTIDE SEQUENCE</scope>
    <source>
        <strain evidence="16">CSL10203-ORH2</strain>
    </source>
</reference>
<dbReference type="InterPro" id="IPR011053">
    <property type="entry name" value="Single_hybrid_motif"/>
</dbReference>
<comment type="cofactor">
    <cofactor evidence="1">
        <name>(R)-lipoate</name>
        <dbReference type="ChEBI" id="CHEBI:83088"/>
    </cofactor>
</comment>
<dbReference type="InterPro" id="IPR050151">
    <property type="entry name" value="Class-I_Pyr_Nuc-Dis_Oxidored"/>
</dbReference>
<dbReference type="InterPro" id="IPR004099">
    <property type="entry name" value="Pyr_nucl-diS_OxRdtase_dimer"/>
</dbReference>
<dbReference type="InterPro" id="IPR003016">
    <property type="entry name" value="2-oxoA_DH_lipoyl-BS"/>
</dbReference>
<evidence type="ECO:0000256" key="10">
    <source>
        <dbReference type="ARBA" id="ARBA00023157"/>
    </source>
</evidence>
<dbReference type="PRINTS" id="PR00411">
    <property type="entry name" value="PNDRDTASEI"/>
</dbReference>
<dbReference type="PROSITE" id="PS50968">
    <property type="entry name" value="BIOTINYL_LIPOYL"/>
    <property type="match status" value="1"/>
</dbReference>
<keyword evidence="17" id="KW-1185">Reference proteome</keyword>
<comment type="catalytic activity">
    <reaction evidence="12 13">
        <text>N(6)-[(R)-dihydrolipoyl]-L-lysyl-[protein] + NAD(+) = N(6)-[(R)-lipoyl]-L-lysyl-[protein] + NADH + H(+)</text>
        <dbReference type="Rhea" id="RHEA:15045"/>
        <dbReference type="Rhea" id="RHEA-COMP:10474"/>
        <dbReference type="Rhea" id="RHEA-COMP:10475"/>
        <dbReference type="ChEBI" id="CHEBI:15378"/>
        <dbReference type="ChEBI" id="CHEBI:57540"/>
        <dbReference type="ChEBI" id="CHEBI:57945"/>
        <dbReference type="ChEBI" id="CHEBI:83099"/>
        <dbReference type="ChEBI" id="CHEBI:83100"/>
        <dbReference type="EC" id="1.8.1.4"/>
    </reaction>
</comment>
<evidence type="ECO:0000256" key="13">
    <source>
        <dbReference type="RuleBase" id="RU003692"/>
    </source>
</evidence>
<evidence type="ECO:0000313" key="17">
    <source>
        <dbReference type="Proteomes" id="UP001166947"/>
    </source>
</evidence>
<evidence type="ECO:0000259" key="15">
    <source>
        <dbReference type="PROSITE" id="PS50968"/>
    </source>
</evidence>
<dbReference type="RefSeq" id="WP_259291636.1">
    <property type="nucleotide sequence ID" value="NZ_JANUXW010000003.1"/>
</dbReference>
<reference evidence="16" key="2">
    <citation type="journal article" date="2023" name="Curr. Microbiol.">
        <title>Neisseria montereyensis sp. nov., Isolated from Oropharynx of California Sea Lion (Zalophus californianus): Genomic, Phylogenetic, and Phenotypic Study.</title>
        <authorList>
            <person name="Volokhov D.V."/>
            <person name="Zagorodnyaya T.A."/>
            <person name="Furtak V.A."/>
            <person name="Nattanmai G."/>
            <person name="Randall L."/>
            <person name="Jose S."/>
            <person name="Gao Y."/>
            <person name="Gulland F.M."/>
            <person name="Eisenberg T."/>
            <person name="Delmonte P."/>
            <person name="Blom J."/>
            <person name="Mitchell K.K."/>
        </authorList>
    </citation>
    <scope>NUCLEOTIDE SEQUENCE</scope>
    <source>
        <strain evidence="16">CSL10203-ORH2</strain>
    </source>
</reference>
<dbReference type="SUPFAM" id="SSF51905">
    <property type="entry name" value="FAD/NAD(P)-binding domain"/>
    <property type="match status" value="1"/>
</dbReference>
<keyword evidence="10" id="KW-1015">Disulfide bond</keyword>
<evidence type="ECO:0000256" key="14">
    <source>
        <dbReference type="SAM" id="MobiDB-lite"/>
    </source>
</evidence>
<evidence type="ECO:0000256" key="6">
    <source>
        <dbReference type="ARBA" id="ARBA00022823"/>
    </source>
</evidence>
<feature type="region of interest" description="Disordered" evidence="14">
    <location>
        <begin position="86"/>
        <end position="107"/>
    </location>
</feature>
<comment type="caution">
    <text evidence="16">The sequence shown here is derived from an EMBL/GenBank/DDBJ whole genome shotgun (WGS) entry which is preliminary data.</text>
</comment>
<evidence type="ECO:0000256" key="4">
    <source>
        <dbReference type="ARBA" id="ARBA00016961"/>
    </source>
</evidence>
<evidence type="ECO:0000256" key="11">
    <source>
        <dbReference type="ARBA" id="ARBA00023284"/>
    </source>
</evidence>
<dbReference type="InterPro" id="IPR006258">
    <property type="entry name" value="Lipoamide_DH"/>
</dbReference>
<comment type="similarity">
    <text evidence="2 13">Belongs to the class-I pyridine nucleotide-disulfide oxidoreductase family.</text>
</comment>
<keyword evidence="6" id="KW-0450">Lipoyl</keyword>
<dbReference type="InterPro" id="IPR023753">
    <property type="entry name" value="FAD/NAD-binding_dom"/>
</dbReference>
<dbReference type="Gene3D" id="3.30.390.30">
    <property type="match status" value="1"/>
</dbReference>
<dbReference type="Gene3D" id="2.40.50.100">
    <property type="match status" value="1"/>
</dbReference>
<evidence type="ECO:0000256" key="12">
    <source>
        <dbReference type="ARBA" id="ARBA00049187"/>
    </source>
</evidence>
<comment type="cofactor">
    <cofactor evidence="13">
        <name>FAD</name>
        <dbReference type="ChEBI" id="CHEBI:57692"/>
    </cofactor>
    <text evidence="13">Binds 1 FAD per subunit.</text>
</comment>
<dbReference type="InterPro" id="IPR036188">
    <property type="entry name" value="FAD/NAD-bd_sf"/>
</dbReference>
<gene>
    <name evidence="16" type="primary">lpdA</name>
    <name evidence="16" type="ORF">NXS09_05960</name>
</gene>
<dbReference type="PANTHER" id="PTHR22912:SF160">
    <property type="entry name" value="DIHYDROLIPOYL DEHYDROGENASE"/>
    <property type="match status" value="1"/>
</dbReference>
<dbReference type="PROSITE" id="PS00189">
    <property type="entry name" value="LIPOYL"/>
    <property type="match status" value="1"/>
</dbReference>
<accession>A0ABT2FCG2</accession>
<evidence type="ECO:0000313" key="16">
    <source>
        <dbReference type="EMBL" id="MCS4533846.1"/>
    </source>
</evidence>
<keyword evidence="9 13" id="KW-0520">NAD</keyword>
<dbReference type="PROSITE" id="PS00076">
    <property type="entry name" value="PYRIDINE_REDOX_1"/>
    <property type="match status" value="1"/>
</dbReference>
<dbReference type="PRINTS" id="PR00368">
    <property type="entry name" value="FADPNR"/>
</dbReference>
<dbReference type="SUPFAM" id="SSF51230">
    <property type="entry name" value="Single hybrid motif"/>
    <property type="match status" value="1"/>
</dbReference>
<evidence type="ECO:0000256" key="9">
    <source>
        <dbReference type="ARBA" id="ARBA00023027"/>
    </source>
</evidence>
<keyword evidence="7 13" id="KW-0274">FAD</keyword>
<dbReference type="InterPro" id="IPR012999">
    <property type="entry name" value="Pyr_OxRdtase_I_AS"/>
</dbReference>
<dbReference type="EMBL" id="JANUXW010000003">
    <property type="protein sequence ID" value="MCS4533846.1"/>
    <property type="molecule type" value="Genomic_DNA"/>
</dbReference>
<keyword evidence="8 13" id="KW-0560">Oxidoreductase</keyword>
<dbReference type="EC" id="1.8.1.4" evidence="3 13"/>
<protein>
    <recommendedName>
        <fullName evidence="4 13">Dihydrolipoyl dehydrogenase</fullName>
        <ecNumber evidence="3 13">1.8.1.4</ecNumber>
    </recommendedName>
</protein>
<evidence type="ECO:0000256" key="1">
    <source>
        <dbReference type="ARBA" id="ARBA00001938"/>
    </source>
</evidence>